<accession>A0AAP9MD83</accession>
<dbReference type="EMBL" id="CP048838">
    <property type="protein sequence ID" value="QJA01988.1"/>
    <property type="molecule type" value="Genomic_DNA"/>
</dbReference>
<evidence type="ECO:0000313" key="1">
    <source>
        <dbReference type="EMBL" id="QJA01988.1"/>
    </source>
</evidence>
<evidence type="ECO:0000313" key="2">
    <source>
        <dbReference type="Proteomes" id="UP000503330"/>
    </source>
</evidence>
<sequence length="61" mass="6864">MRSFFVILTYFFTYKHGEFPVTPPPTNPSVKLSNRSPPGNPIINLHANVTLCFFISLISPP</sequence>
<gene>
    <name evidence="1" type="ORF">G4D54_05895</name>
</gene>
<proteinExistence type="predicted"/>
<organism evidence="1 2">
    <name type="scientific">Clostridium innocuum</name>
    <dbReference type="NCBI Taxonomy" id="1522"/>
    <lineage>
        <taxon>Bacteria</taxon>
        <taxon>Bacillati</taxon>
        <taxon>Bacillota</taxon>
        <taxon>Clostridia</taxon>
        <taxon>Eubacteriales</taxon>
        <taxon>Clostridiaceae</taxon>
        <taxon>Clostridium</taxon>
    </lineage>
</organism>
<name>A0AAP9MD83_CLOIN</name>
<reference evidence="1 2" key="1">
    <citation type="submission" date="2020-02" db="EMBL/GenBank/DDBJ databases">
        <authorList>
            <person name="Kociolek L.K."/>
            <person name="Ozer E.A."/>
        </authorList>
    </citation>
    <scope>NUCLEOTIDE SEQUENCE [LARGE SCALE GENOMIC DNA]</scope>
    <source>
        <strain evidence="1 2">ATCC 14501</strain>
    </source>
</reference>
<protein>
    <submittedName>
        <fullName evidence="1">Uncharacterized protein</fullName>
    </submittedName>
</protein>
<dbReference type="AlphaFoldDB" id="A0AAP9MD83"/>
<dbReference type="Proteomes" id="UP000503330">
    <property type="component" value="Chromosome"/>
</dbReference>